<accession>A0A9N8X2E8</accession>
<reference evidence="1" key="1">
    <citation type="submission" date="2021-04" db="EMBL/GenBank/DDBJ databases">
        <authorList>
            <person name="Vanwijnsberghe S."/>
        </authorList>
    </citation>
    <scope>NUCLEOTIDE SEQUENCE</scope>
    <source>
        <strain evidence="1">LMG 31841</strain>
    </source>
</reference>
<organism evidence="1 2">
    <name type="scientific">Paraburkholderia saeva</name>
    <dbReference type="NCBI Taxonomy" id="2777537"/>
    <lineage>
        <taxon>Bacteria</taxon>
        <taxon>Pseudomonadati</taxon>
        <taxon>Pseudomonadota</taxon>
        <taxon>Betaproteobacteria</taxon>
        <taxon>Burkholderiales</taxon>
        <taxon>Burkholderiaceae</taxon>
        <taxon>Paraburkholderia</taxon>
    </lineage>
</organism>
<gene>
    <name evidence="1" type="ORF">LMG31841_01976</name>
</gene>
<protein>
    <recommendedName>
        <fullName evidence="3">Lipoprotein</fullName>
    </recommendedName>
</protein>
<sequence>MGTACLWRVAPRAPSPNRRATDDVTLSLFTRCGVFGSAMLLSACCFFPGYRHKTDTIPPTTGSLTVAPASSFAYVPAEIGQLSPNRIQNTASSSITLKKNIDVSVRDAVAKTLTRAGVNTADSARILTARIEAFSVEDARAPAWWTLKMHYVLTETDSKRELYASTKTVRRQFHTFTNNTIALEDTVAANVSALLGDPDFVRVLH</sequence>
<dbReference type="EMBL" id="CAJQZC010000003">
    <property type="protein sequence ID" value="CAG4894739.1"/>
    <property type="molecule type" value="Genomic_DNA"/>
</dbReference>
<evidence type="ECO:0000313" key="1">
    <source>
        <dbReference type="EMBL" id="CAG4894739.1"/>
    </source>
</evidence>
<dbReference type="AlphaFoldDB" id="A0A9N8X2E8"/>
<proteinExistence type="predicted"/>
<comment type="caution">
    <text evidence="1">The sequence shown here is derived from an EMBL/GenBank/DDBJ whole genome shotgun (WGS) entry which is preliminary data.</text>
</comment>
<evidence type="ECO:0008006" key="3">
    <source>
        <dbReference type="Google" id="ProtNLM"/>
    </source>
</evidence>
<name>A0A9N8X2E8_9BURK</name>
<dbReference type="Proteomes" id="UP000789704">
    <property type="component" value="Unassembled WGS sequence"/>
</dbReference>
<evidence type="ECO:0000313" key="2">
    <source>
        <dbReference type="Proteomes" id="UP000789704"/>
    </source>
</evidence>
<keyword evidence="2" id="KW-1185">Reference proteome</keyword>